<gene>
    <name evidence="1" type="ORF">CCAP1982_LOCUS10475</name>
</gene>
<comment type="caution">
    <text evidence="1">The sequence shown here is derived from an EMBL/GenBank/DDBJ whole genome shotgun (WGS) entry which is preliminary data.</text>
</comment>
<reference evidence="1" key="1">
    <citation type="submission" date="2020-11" db="EMBL/GenBank/DDBJ databases">
        <authorList>
            <person name="Whitehead M."/>
        </authorList>
    </citation>
    <scope>NUCLEOTIDE SEQUENCE</scope>
    <source>
        <strain evidence="1">EGII</strain>
    </source>
</reference>
<dbReference type="EMBL" id="CAJHJT010000023">
    <property type="protein sequence ID" value="CAD7001988.1"/>
    <property type="molecule type" value="Genomic_DNA"/>
</dbReference>
<accession>A0A811UUK0</accession>
<organism evidence="1 2">
    <name type="scientific">Ceratitis capitata</name>
    <name type="common">Mediterranean fruit fly</name>
    <name type="synonym">Tephritis capitata</name>
    <dbReference type="NCBI Taxonomy" id="7213"/>
    <lineage>
        <taxon>Eukaryota</taxon>
        <taxon>Metazoa</taxon>
        <taxon>Ecdysozoa</taxon>
        <taxon>Arthropoda</taxon>
        <taxon>Hexapoda</taxon>
        <taxon>Insecta</taxon>
        <taxon>Pterygota</taxon>
        <taxon>Neoptera</taxon>
        <taxon>Endopterygota</taxon>
        <taxon>Diptera</taxon>
        <taxon>Brachycera</taxon>
        <taxon>Muscomorpha</taxon>
        <taxon>Tephritoidea</taxon>
        <taxon>Tephritidae</taxon>
        <taxon>Ceratitis</taxon>
        <taxon>Ceratitis</taxon>
    </lineage>
</organism>
<sequence>MLTVAQDKTLQIFNVNKSMRTYHPGEKVFLRRNKRLGNKLDKVFVEKTMGTTVLIDVYCDCAICSTLINKLHTSTTLHLGCPRTCNLNNGGS</sequence>
<dbReference type="AlphaFoldDB" id="A0A811UUK0"/>
<name>A0A811UUK0_CERCA</name>
<dbReference type="Proteomes" id="UP000606786">
    <property type="component" value="Unassembled WGS sequence"/>
</dbReference>
<protein>
    <submittedName>
        <fullName evidence="1">(Mediterranean fruit fly) hypothetical protein</fullName>
    </submittedName>
</protein>
<evidence type="ECO:0000313" key="2">
    <source>
        <dbReference type="Proteomes" id="UP000606786"/>
    </source>
</evidence>
<proteinExistence type="predicted"/>
<keyword evidence="2" id="KW-1185">Reference proteome</keyword>
<evidence type="ECO:0000313" key="1">
    <source>
        <dbReference type="EMBL" id="CAD7001988.1"/>
    </source>
</evidence>